<keyword evidence="4" id="KW-0720">Serine protease</keyword>
<protein>
    <recommendedName>
        <fullName evidence="6">Peptidase S1 domain-containing protein</fullName>
    </recommendedName>
</protein>
<proteinExistence type="inferred from homology"/>
<dbReference type="InterPro" id="IPR018114">
    <property type="entry name" value="TRYPSIN_HIS"/>
</dbReference>
<evidence type="ECO:0000259" key="6">
    <source>
        <dbReference type="PROSITE" id="PS50240"/>
    </source>
</evidence>
<keyword evidence="5" id="KW-1015">Disulfide bond</keyword>
<keyword evidence="3" id="KW-0378">Hydrolase</keyword>
<dbReference type="Pfam" id="PF00089">
    <property type="entry name" value="Trypsin"/>
    <property type="match status" value="1"/>
</dbReference>
<dbReference type="InterPro" id="IPR001254">
    <property type="entry name" value="Trypsin_dom"/>
</dbReference>
<dbReference type="PANTHER" id="PTHR24276:SF98">
    <property type="entry name" value="FI18310P1-RELATED"/>
    <property type="match status" value="1"/>
</dbReference>
<dbReference type="InterPro" id="IPR009003">
    <property type="entry name" value="Peptidase_S1_PA"/>
</dbReference>
<evidence type="ECO:0000256" key="5">
    <source>
        <dbReference type="ARBA" id="ARBA00023157"/>
    </source>
</evidence>
<keyword evidence="2" id="KW-0645">Protease</keyword>
<dbReference type="InterPro" id="IPR050430">
    <property type="entry name" value="Peptidase_S1"/>
</dbReference>
<evidence type="ECO:0000256" key="4">
    <source>
        <dbReference type="ARBA" id="ARBA00022825"/>
    </source>
</evidence>
<comment type="caution">
    <text evidence="7">The sequence shown here is derived from an EMBL/GenBank/DDBJ whole genome shotgun (WGS) entry which is preliminary data.</text>
</comment>
<keyword evidence="8" id="KW-1185">Reference proteome</keyword>
<dbReference type="InterPro" id="IPR043504">
    <property type="entry name" value="Peptidase_S1_PA_chymotrypsin"/>
</dbReference>
<evidence type="ECO:0000256" key="2">
    <source>
        <dbReference type="ARBA" id="ARBA00022670"/>
    </source>
</evidence>
<dbReference type="PANTHER" id="PTHR24276">
    <property type="entry name" value="POLYSERASE-RELATED"/>
    <property type="match status" value="1"/>
</dbReference>
<dbReference type="Proteomes" id="UP001549920">
    <property type="component" value="Unassembled WGS sequence"/>
</dbReference>
<dbReference type="PROSITE" id="PS00134">
    <property type="entry name" value="TRYPSIN_HIS"/>
    <property type="match status" value="1"/>
</dbReference>
<evidence type="ECO:0000313" key="8">
    <source>
        <dbReference type="Proteomes" id="UP001549920"/>
    </source>
</evidence>
<dbReference type="EMBL" id="JBEUOH010000003">
    <property type="protein sequence ID" value="KAL0895381.1"/>
    <property type="molecule type" value="Genomic_DNA"/>
</dbReference>
<dbReference type="SMART" id="SM00020">
    <property type="entry name" value="Tryp_SPc"/>
    <property type="match status" value="1"/>
</dbReference>
<evidence type="ECO:0000256" key="3">
    <source>
        <dbReference type="ARBA" id="ARBA00022801"/>
    </source>
</evidence>
<sequence>MQCVTVATFLTIYVVVMIAKVNSLIKFRVTGGEDDTDGEFPFVVSLQYKEPKIFKGYAVYRACTGTLIAHDWVLTAAHCMNPDIKLVRYGNMSIPRNESQSFKEIVKMIPHPSYRLTNIHGMDDIGLIMIQKIQMAVGKLSAIDSKTIQGMKARYAGFGFSTTNISAYDTAPLQLGEGLVVNCPTMSNYRAHGPHLCIVPTCSRKDEGWAAGDSGGPIFFDGKIIAVISARDQIGIFTPVSPYLDWIRDTMIANTYVRRVRDDK</sequence>
<dbReference type="PROSITE" id="PS50240">
    <property type="entry name" value="TRYPSIN_DOM"/>
    <property type="match status" value="1"/>
</dbReference>
<accession>A0ABR3IGJ4</accession>
<dbReference type="Gene3D" id="2.40.10.10">
    <property type="entry name" value="Trypsin-like serine proteases"/>
    <property type="match status" value="1"/>
</dbReference>
<dbReference type="PRINTS" id="PR00722">
    <property type="entry name" value="CHYMOTRYPSIN"/>
</dbReference>
<comment type="similarity">
    <text evidence="1">Belongs to the peptidase S1 family.</text>
</comment>
<organism evidence="7 8">
    <name type="scientific">Loxostege sticticalis</name>
    <name type="common">Beet webworm moth</name>
    <dbReference type="NCBI Taxonomy" id="481309"/>
    <lineage>
        <taxon>Eukaryota</taxon>
        <taxon>Metazoa</taxon>
        <taxon>Ecdysozoa</taxon>
        <taxon>Arthropoda</taxon>
        <taxon>Hexapoda</taxon>
        <taxon>Insecta</taxon>
        <taxon>Pterygota</taxon>
        <taxon>Neoptera</taxon>
        <taxon>Endopterygota</taxon>
        <taxon>Lepidoptera</taxon>
        <taxon>Glossata</taxon>
        <taxon>Ditrysia</taxon>
        <taxon>Pyraloidea</taxon>
        <taxon>Crambidae</taxon>
        <taxon>Pyraustinae</taxon>
        <taxon>Loxostege</taxon>
    </lineage>
</organism>
<dbReference type="SUPFAM" id="SSF50494">
    <property type="entry name" value="Trypsin-like serine proteases"/>
    <property type="match status" value="1"/>
</dbReference>
<feature type="domain" description="Peptidase S1" evidence="6">
    <location>
        <begin position="29"/>
        <end position="252"/>
    </location>
</feature>
<reference evidence="7 8" key="1">
    <citation type="submission" date="2024-06" db="EMBL/GenBank/DDBJ databases">
        <title>A chromosome-level genome assembly of beet webworm, Loxostege sticticalis.</title>
        <authorList>
            <person name="Zhang Y."/>
        </authorList>
    </citation>
    <scope>NUCLEOTIDE SEQUENCE [LARGE SCALE GENOMIC DNA]</scope>
    <source>
        <strain evidence="7">AQ026</strain>
        <tissue evidence="7">Whole body</tissue>
    </source>
</reference>
<gene>
    <name evidence="7" type="ORF">ABMA27_011514</name>
</gene>
<name>A0ABR3IGJ4_LOXSC</name>
<dbReference type="InterPro" id="IPR001314">
    <property type="entry name" value="Peptidase_S1A"/>
</dbReference>
<evidence type="ECO:0000313" key="7">
    <source>
        <dbReference type="EMBL" id="KAL0895381.1"/>
    </source>
</evidence>
<evidence type="ECO:0000256" key="1">
    <source>
        <dbReference type="ARBA" id="ARBA00007664"/>
    </source>
</evidence>